<feature type="non-terminal residue" evidence="1">
    <location>
        <position position="193"/>
    </location>
</feature>
<protein>
    <submittedName>
        <fullName evidence="1">Uncharacterized protein</fullName>
    </submittedName>
</protein>
<dbReference type="Gene3D" id="3.20.20.80">
    <property type="entry name" value="Glycosidases"/>
    <property type="match status" value="1"/>
</dbReference>
<comment type="caution">
    <text evidence="1">The sequence shown here is derived from an EMBL/GenBank/DDBJ whole genome shotgun (WGS) entry which is preliminary data.</text>
</comment>
<dbReference type="SUPFAM" id="SSF51445">
    <property type="entry name" value="(Trans)glycosidases"/>
    <property type="match status" value="1"/>
</dbReference>
<keyword evidence="2" id="KW-1185">Reference proteome</keyword>
<dbReference type="Proteomes" id="UP000663866">
    <property type="component" value="Unassembled WGS sequence"/>
</dbReference>
<evidence type="ECO:0000313" key="2">
    <source>
        <dbReference type="Proteomes" id="UP000663866"/>
    </source>
</evidence>
<gene>
    <name evidence="1" type="ORF">OVN521_LOCUS25937</name>
</gene>
<reference evidence="1" key="1">
    <citation type="submission" date="2021-02" db="EMBL/GenBank/DDBJ databases">
        <authorList>
            <person name="Nowell W R."/>
        </authorList>
    </citation>
    <scope>NUCLEOTIDE SEQUENCE</scope>
</reference>
<evidence type="ECO:0000313" key="1">
    <source>
        <dbReference type="EMBL" id="CAF4192790.1"/>
    </source>
</evidence>
<sequence length="193" mass="22930">PDDEIYSFHLNLCFHFSSGIYHYQFKVVTESWFEQELEPALPENKYDEDKTVKVVDEYEWKYDNHVPLVLNENLIIYELHIGDFEDKIANVTAKVDYLVKLDVIAVEIMPINEFLGHIGWGYTPRYHFAIQIEDREDNSYAINKEQLQFYKDAIQLRKSNAALTSPNFEFIFEDENNFILAWHRRISSTPDTH</sequence>
<organism evidence="1 2">
    <name type="scientific">Rotaria magnacalcarata</name>
    <dbReference type="NCBI Taxonomy" id="392030"/>
    <lineage>
        <taxon>Eukaryota</taxon>
        <taxon>Metazoa</taxon>
        <taxon>Spiralia</taxon>
        <taxon>Gnathifera</taxon>
        <taxon>Rotifera</taxon>
        <taxon>Eurotatoria</taxon>
        <taxon>Bdelloidea</taxon>
        <taxon>Philodinida</taxon>
        <taxon>Philodinidae</taxon>
        <taxon>Rotaria</taxon>
    </lineage>
</organism>
<name>A0A820AJ19_9BILA</name>
<proteinExistence type="predicted"/>
<dbReference type="EMBL" id="CAJOBG010006630">
    <property type="protein sequence ID" value="CAF4192790.1"/>
    <property type="molecule type" value="Genomic_DNA"/>
</dbReference>
<accession>A0A820AJ19</accession>
<dbReference type="AlphaFoldDB" id="A0A820AJ19"/>
<dbReference type="InterPro" id="IPR017853">
    <property type="entry name" value="GH"/>
</dbReference>